<dbReference type="EMBL" id="ADLO01000012">
    <property type="protein sequence ID" value="KGF57181.1"/>
    <property type="molecule type" value="Genomic_DNA"/>
</dbReference>
<dbReference type="InterPro" id="IPR002797">
    <property type="entry name" value="Polysacc_synth"/>
</dbReference>
<keyword evidence="5" id="KW-0573">Peptidoglycan synthesis</keyword>
<keyword evidence="10" id="KW-1185">Reference proteome</keyword>
<keyword evidence="3 8" id="KW-0812">Transmembrane</keyword>
<dbReference type="PIRSF" id="PIRSF038958">
    <property type="entry name" value="PG_synth_SpoVB"/>
    <property type="match status" value="1"/>
</dbReference>
<feature type="transmembrane region" description="Helical" evidence="8">
    <location>
        <begin position="346"/>
        <end position="365"/>
    </location>
</feature>
<feature type="transmembrane region" description="Helical" evidence="8">
    <location>
        <begin position="377"/>
        <end position="400"/>
    </location>
</feature>
<dbReference type="AlphaFoldDB" id="A0A096BDR9"/>
<dbReference type="Pfam" id="PF01943">
    <property type="entry name" value="Polysacc_synt"/>
    <property type="match status" value="1"/>
</dbReference>
<evidence type="ECO:0000256" key="2">
    <source>
        <dbReference type="ARBA" id="ARBA00022475"/>
    </source>
</evidence>
<feature type="transmembrane region" description="Helical" evidence="8">
    <location>
        <begin position="197"/>
        <end position="215"/>
    </location>
</feature>
<feature type="transmembrane region" description="Helical" evidence="8">
    <location>
        <begin position="445"/>
        <end position="464"/>
    </location>
</feature>
<dbReference type="GO" id="GO:0005886">
    <property type="term" value="C:plasma membrane"/>
    <property type="evidence" value="ECO:0007669"/>
    <property type="project" value="UniProtKB-SubCell"/>
</dbReference>
<dbReference type="InterPro" id="IPR004268">
    <property type="entry name" value="MurJ"/>
</dbReference>
<keyword evidence="6 8" id="KW-1133">Transmembrane helix</keyword>
<organism evidence="9 10">
    <name type="scientific">Flavonifractor plautii 1_3_50AFAA</name>
    <dbReference type="NCBI Taxonomy" id="742738"/>
    <lineage>
        <taxon>Bacteria</taxon>
        <taxon>Bacillati</taxon>
        <taxon>Bacillota</taxon>
        <taxon>Clostridia</taxon>
        <taxon>Eubacteriales</taxon>
        <taxon>Oscillospiraceae</taxon>
        <taxon>Flavonifractor</taxon>
    </lineage>
</organism>
<dbReference type="InterPro" id="IPR050833">
    <property type="entry name" value="Poly_Biosynth_Transport"/>
</dbReference>
<dbReference type="GO" id="GO:0008360">
    <property type="term" value="P:regulation of cell shape"/>
    <property type="evidence" value="ECO:0007669"/>
    <property type="project" value="UniProtKB-KW"/>
</dbReference>
<reference evidence="9 10" key="1">
    <citation type="submission" date="2011-08" db="EMBL/GenBank/DDBJ databases">
        <title>The Genome Sequence of Clostridium orbiscindens 1_3_50AFAA.</title>
        <authorList>
            <consortium name="The Broad Institute Genome Sequencing Platform"/>
            <person name="Earl A."/>
            <person name="Ward D."/>
            <person name="Feldgarden M."/>
            <person name="Gevers D."/>
            <person name="Daigneault M."/>
            <person name="Strauss J."/>
            <person name="Allen-Vercoe E."/>
            <person name="Young S.K."/>
            <person name="Zeng Q."/>
            <person name="Gargeya S."/>
            <person name="Fitzgerald M."/>
            <person name="Haas B."/>
            <person name="Abouelleil A."/>
            <person name="Alvarado L."/>
            <person name="Arachchi H.M."/>
            <person name="Berlin A."/>
            <person name="Brown A."/>
            <person name="Chapman S.B."/>
            <person name="Chen Z."/>
            <person name="Dunbar C."/>
            <person name="Freedman E."/>
            <person name="Gearin G."/>
            <person name="Gellesch M."/>
            <person name="Goldberg J."/>
            <person name="Griggs A."/>
            <person name="Gujja S."/>
            <person name="Heiman D."/>
            <person name="Howarth C."/>
            <person name="Larson L."/>
            <person name="Lui A."/>
            <person name="MacDonald P.J.P."/>
            <person name="Montmayeur A."/>
            <person name="Murphy C."/>
            <person name="Neiman D."/>
            <person name="Pearson M."/>
            <person name="Priest M."/>
            <person name="Roberts A."/>
            <person name="Saif S."/>
            <person name="Shea T."/>
            <person name="Shenoy N."/>
            <person name="Sisk P."/>
            <person name="Stolte C."/>
            <person name="Sykes S."/>
            <person name="Wortman J."/>
            <person name="Nusbaum C."/>
            <person name="Birren B."/>
        </authorList>
    </citation>
    <scope>NUCLEOTIDE SEQUENCE [LARGE SCALE GENOMIC DNA]</scope>
    <source>
        <strain evidence="9 10">1_3_50AFAA</strain>
    </source>
</reference>
<evidence type="ECO:0000313" key="9">
    <source>
        <dbReference type="EMBL" id="KGF57181.1"/>
    </source>
</evidence>
<keyword evidence="2" id="KW-1003">Cell membrane</keyword>
<evidence type="ECO:0000256" key="3">
    <source>
        <dbReference type="ARBA" id="ARBA00022692"/>
    </source>
</evidence>
<feature type="transmembrane region" description="Helical" evidence="8">
    <location>
        <begin position="412"/>
        <end position="433"/>
    </location>
</feature>
<protein>
    <submittedName>
        <fullName evidence="9">Uncharacterized protein</fullName>
    </submittedName>
</protein>
<feature type="transmembrane region" description="Helical" evidence="8">
    <location>
        <begin position="12"/>
        <end position="39"/>
    </location>
</feature>
<evidence type="ECO:0000313" key="10">
    <source>
        <dbReference type="Proteomes" id="UP000029585"/>
    </source>
</evidence>
<evidence type="ECO:0000256" key="1">
    <source>
        <dbReference type="ARBA" id="ARBA00004651"/>
    </source>
</evidence>
<feature type="transmembrane region" description="Helical" evidence="8">
    <location>
        <begin position="91"/>
        <end position="119"/>
    </location>
</feature>
<feature type="transmembrane region" description="Helical" evidence="8">
    <location>
        <begin position="51"/>
        <end position="70"/>
    </location>
</feature>
<dbReference type="Pfam" id="PF03023">
    <property type="entry name" value="MurJ"/>
    <property type="match status" value="1"/>
</dbReference>
<feature type="transmembrane region" description="Helical" evidence="8">
    <location>
        <begin position="165"/>
        <end position="185"/>
    </location>
</feature>
<comment type="caution">
    <text evidence="9">The sequence shown here is derived from an EMBL/GenBank/DDBJ whole genome shotgun (WGS) entry which is preliminary data.</text>
</comment>
<dbReference type="PANTHER" id="PTHR30250">
    <property type="entry name" value="PST FAMILY PREDICTED COLANIC ACID TRANSPORTER"/>
    <property type="match status" value="1"/>
</dbReference>
<dbReference type="PANTHER" id="PTHR30250:SF21">
    <property type="entry name" value="LIPID II FLIPPASE MURJ"/>
    <property type="match status" value="1"/>
</dbReference>
<comment type="subcellular location">
    <subcellularLocation>
        <location evidence="1">Cell membrane</location>
        <topology evidence="1">Multi-pass membrane protein</topology>
    </subcellularLocation>
</comment>
<dbReference type="PATRIC" id="fig|742738.3.peg.414"/>
<keyword evidence="7 8" id="KW-0472">Membrane</keyword>
<dbReference type="InterPro" id="IPR024923">
    <property type="entry name" value="PG_synth_SpoVB"/>
</dbReference>
<feature type="transmembrane region" description="Helical" evidence="8">
    <location>
        <begin position="242"/>
        <end position="262"/>
    </location>
</feature>
<name>A0A096BDR9_FLAPL</name>
<feature type="transmembrane region" description="Helical" evidence="8">
    <location>
        <begin position="125"/>
        <end position="144"/>
    </location>
</feature>
<evidence type="ECO:0000256" key="5">
    <source>
        <dbReference type="ARBA" id="ARBA00022984"/>
    </source>
</evidence>
<evidence type="ECO:0000256" key="6">
    <source>
        <dbReference type="ARBA" id="ARBA00022989"/>
    </source>
</evidence>
<proteinExistence type="predicted"/>
<feature type="transmembrane region" description="Helical" evidence="8">
    <location>
        <begin position="543"/>
        <end position="562"/>
    </location>
</feature>
<feature type="transmembrane region" description="Helical" evidence="8">
    <location>
        <begin position="504"/>
        <end position="523"/>
    </location>
</feature>
<evidence type="ECO:0000256" key="8">
    <source>
        <dbReference type="SAM" id="Phobius"/>
    </source>
</evidence>
<evidence type="ECO:0000256" key="7">
    <source>
        <dbReference type="ARBA" id="ARBA00023136"/>
    </source>
</evidence>
<gene>
    <name evidence="9" type="ORF">HMPREF9460_00392</name>
</gene>
<dbReference type="HOGENOM" id="CLU_022017_2_1_9"/>
<dbReference type="GO" id="GO:0009252">
    <property type="term" value="P:peptidoglycan biosynthetic process"/>
    <property type="evidence" value="ECO:0007669"/>
    <property type="project" value="UniProtKB-KW"/>
</dbReference>
<dbReference type="CDD" id="cd13124">
    <property type="entry name" value="MATE_SpoVB_like"/>
    <property type="match status" value="1"/>
</dbReference>
<feature type="transmembrane region" description="Helical" evidence="8">
    <location>
        <begin position="470"/>
        <end position="492"/>
    </location>
</feature>
<accession>A0A096BDR9</accession>
<keyword evidence="4" id="KW-0133">Cell shape</keyword>
<dbReference type="eggNOG" id="COG2244">
    <property type="taxonomic scope" value="Bacteria"/>
</dbReference>
<dbReference type="Proteomes" id="UP000029585">
    <property type="component" value="Unassembled WGS sequence"/>
</dbReference>
<sequence>MSNQQKKNTFYGAAAILTVSTILVKIIGAIFKIPLIAILPEEAYGDFNGAYNIYSFFLTISTAGLPVALSKTVSECHTLGRENQKHRVFRVAFCAFLFMGLFSFLCMSVFGQLVATYIIGNEKAVFCVWALAPAVLCTCCCSAFRGYAQGHMNMMPTAISQIIEALCKLFLGLGLAMVIMSLTLWPEDIRNRLAASGALIGVSFGSVLSVIYLAFNHFRTRRGSAARAADQPDRSRVVLARLLKLAIPITLSSCSMSLVTIIDTNLVNNQLQNVFTAIQGGMTGISNSFLDIFPKAVEIFQNNTDAWQQALLTDPATKLDPILDSARSLYGTYSKTMSVYNLPFNLMIPLTACIVPGISACLARSDRLGAKRITESAMRVAALIALPCGFGLLALGGPIMELIALGNVDTAIAGPILSILGIASIFVCFQLVGTAILQANGIVNLPIITVIIGGVTKILVNYTLVGNPKIMIFGAPVGTLSCFAVISILNLLIIKRCVPNPPRYLVALSKPLAASVVMAAAAWGSHGLLARVLNGSLTRDMAATAGAILVGVVVYVILVLALRTLTREDLEMMPGGKKLAKILHIQ</sequence>
<dbReference type="RefSeq" id="WP_021630468.1">
    <property type="nucleotide sequence ID" value="NZ_KN174161.1"/>
</dbReference>
<evidence type="ECO:0000256" key="4">
    <source>
        <dbReference type="ARBA" id="ARBA00022960"/>
    </source>
</evidence>